<dbReference type="InterPro" id="IPR009003">
    <property type="entry name" value="Peptidase_S1_PA"/>
</dbReference>
<reference evidence="4 5" key="1">
    <citation type="submission" date="2023-11" db="EMBL/GenBank/DDBJ databases">
        <title>Halocaridina rubra genome assembly.</title>
        <authorList>
            <person name="Smith C."/>
        </authorList>
    </citation>
    <scope>NUCLEOTIDE SEQUENCE [LARGE SCALE GENOMIC DNA]</scope>
    <source>
        <strain evidence="4">EP-1</strain>
        <tissue evidence="4">Whole</tissue>
    </source>
</reference>
<keyword evidence="5" id="KW-1185">Reference proteome</keyword>
<dbReference type="SUPFAM" id="SSF50494">
    <property type="entry name" value="Trypsin-like serine proteases"/>
    <property type="match status" value="1"/>
</dbReference>
<evidence type="ECO:0000313" key="4">
    <source>
        <dbReference type="EMBL" id="KAK7081250.1"/>
    </source>
</evidence>
<evidence type="ECO:0000256" key="1">
    <source>
        <dbReference type="ARBA" id="ARBA00023157"/>
    </source>
</evidence>
<evidence type="ECO:0000259" key="3">
    <source>
        <dbReference type="PROSITE" id="PS50240"/>
    </source>
</evidence>
<dbReference type="GO" id="GO:0006508">
    <property type="term" value="P:proteolysis"/>
    <property type="evidence" value="ECO:0007669"/>
    <property type="project" value="InterPro"/>
</dbReference>
<comment type="similarity">
    <text evidence="2">Belongs to the peptidase S1 family. CLIP subfamily.</text>
</comment>
<name>A0AAN9ACV8_HALRR</name>
<dbReference type="PANTHER" id="PTHR24252:SF7">
    <property type="entry name" value="HYALIN"/>
    <property type="match status" value="1"/>
</dbReference>
<dbReference type="GO" id="GO:0004252">
    <property type="term" value="F:serine-type endopeptidase activity"/>
    <property type="evidence" value="ECO:0007669"/>
    <property type="project" value="InterPro"/>
</dbReference>
<dbReference type="InterPro" id="IPR001254">
    <property type="entry name" value="Trypsin_dom"/>
</dbReference>
<keyword evidence="1" id="KW-1015">Disulfide bond</keyword>
<proteinExistence type="inferred from homology"/>
<protein>
    <recommendedName>
        <fullName evidence="3">Peptidase S1 domain-containing protein</fullName>
    </recommendedName>
</protein>
<accession>A0AAN9ACV8</accession>
<feature type="domain" description="Peptidase S1" evidence="3">
    <location>
        <begin position="1"/>
        <end position="136"/>
    </location>
</feature>
<gene>
    <name evidence="4" type="ORF">SK128_014411</name>
</gene>
<dbReference type="EMBL" id="JAXCGZ010005665">
    <property type="protein sequence ID" value="KAK7081250.1"/>
    <property type="molecule type" value="Genomic_DNA"/>
</dbReference>
<dbReference type="CDD" id="cd00190">
    <property type="entry name" value="Tryp_SPc"/>
    <property type="match status" value="1"/>
</dbReference>
<dbReference type="PROSITE" id="PS50240">
    <property type="entry name" value="TRYPSIN_DOM"/>
    <property type="match status" value="1"/>
</dbReference>
<evidence type="ECO:0000313" key="5">
    <source>
        <dbReference type="Proteomes" id="UP001381693"/>
    </source>
</evidence>
<dbReference type="Gene3D" id="2.40.10.10">
    <property type="entry name" value="Trypsin-like serine proteases"/>
    <property type="match status" value="1"/>
</dbReference>
<evidence type="ECO:0000256" key="2">
    <source>
        <dbReference type="ARBA" id="ARBA00024195"/>
    </source>
</evidence>
<dbReference type="SMART" id="SM00020">
    <property type="entry name" value="Tryp_SPc"/>
    <property type="match status" value="1"/>
</dbReference>
<dbReference type="PANTHER" id="PTHR24252">
    <property type="entry name" value="ACROSIN-RELATED"/>
    <property type="match status" value="1"/>
</dbReference>
<dbReference type="PROSITE" id="PS00135">
    <property type="entry name" value="TRYPSIN_SER"/>
    <property type="match status" value="1"/>
</dbReference>
<dbReference type="InterPro" id="IPR033116">
    <property type="entry name" value="TRYPSIN_SER"/>
</dbReference>
<dbReference type="FunFam" id="2.40.10.10:FF:000002">
    <property type="entry name" value="Transmembrane protease serine"/>
    <property type="match status" value="1"/>
</dbReference>
<dbReference type="Proteomes" id="UP001381693">
    <property type="component" value="Unassembled WGS sequence"/>
</dbReference>
<sequence length="140" mass="14980">MTAVNFSASIRPICMPEVTDVAAGDKAIVTGWGRTSFGGNISFVLQEVQVDMISLNECKTLYNNKYTITDNMVCAYTPNKDACQGDSGGPLIKELADGRWILIGIVSFGFECAALNSPGVYADVTKYISWITTVTGSSSC</sequence>
<dbReference type="InterPro" id="IPR043504">
    <property type="entry name" value="Peptidase_S1_PA_chymotrypsin"/>
</dbReference>
<dbReference type="Pfam" id="PF00089">
    <property type="entry name" value="Trypsin"/>
    <property type="match status" value="1"/>
</dbReference>
<organism evidence="4 5">
    <name type="scientific">Halocaridina rubra</name>
    <name type="common">Hawaiian red shrimp</name>
    <dbReference type="NCBI Taxonomy" id="373956"/>
    <lineage>
        <taxon>Eukaryota</taxon>
        <taxon>Metazoa</taxon>
        <taxon>Ecdysozoa</taxon>
        <taxon>Arthropoda</taxon>
        <taxon>Crustacea</taxon>
        <taxon>Multicrustacea</taxon>
        <taxon>Malacostraca</taxon>
        <taxon>Eumalacostraca</taxon>
        <taxon>Eucarida</taxon>
        <taxon>Decapoda</taxon>
        <taxon>Pleocyemata</taxon>
        <taxon>Caridea</taxon>
        <taxon>Atyoidea</taxon>
        <taxon>Atyidae</taxon>
        <taxon>Halocaridina</taxon>
    </lineage>
</organism>
<comment type="caution">
    <text evidence="4">The sequence shown here is derived from an EMBL/GenBank/DDBJ whole genome shotgun (WGS) entry which is preliminary data.</text>
</comment>
<dbReference type="AlphaFoldDB" id="A0AAN9ACV8"/>